<accession>A0A023DXM1</accession>
<comment type="caution">
    <text evidence="2">The sequence shown here is derived from an EMBL/GenBank/DDBJ whole genome shotgun (WGS) entry which is preliminary data.</text>
</comment>
<sequence length="225" mass="25562">MFGCNLLTSMVFKVVFFVGVFCFGSVQGEKDSRNASPCFESPLSLEVYNNCLKKFNTVEAKFLQTSESKCTKGKLYLQKPGKLRIIYEINSQGQRKEILCDGTYLTEYVFDSQGELEESSSVNLSETPLQIVLNTQGIDLRYVRVERIVSAKKSRGIYTYIYLVKKEDSTEGKVVLIFKEDKEAGPQFCGWTIYDEHNREIILELTDVNTNVIILPKTFSTSSTL</sequence>
<dbReference type="EMBL" id="BAUP01000068">
    <property type="protein sequence ID" value="GAJ46178.1"/>
    <property type="molecule type" value="Genomic_DNA"/>
</dbReference>
<dbReference type="Pfam" id="PF03548">
    <property type="entry name" value="LolA"/>
    <property type="match status" value="1"/>
</dbReference>
<dbReference type="Proteomes" id="UP000024842">
    <property type="component" value="Unassembled WGS sequence"/>
</dbReference>
<evidence type="ECO:0000313" key="2">
    <source>
        <dbReference type="EMBL" id="GAJ46178.1"/>
    </source>
</evidence>
<organism evidence="2 3">
    <name type="scientific">Holospora elegans E1</name>
    <dbReference type="NCBI Taxonomy" id="1427503"/>
    <lineage>
        <taxon>Bacteria</taxon>
        <taxon>Pseudomonadati</taxon>
        <taxon>Pseudomonadota</taxon>
        <taxon>Alphaproteobacteria</taxon>
        <taxon>Holosporales</taxon>
        <taxon>Holosporaceae</taxon>
        <taxon>Holospora</taxon>
    </lineage>
</organism>
<reference evidence="2 3" key="1">
    <citation type="journal article" date="2014" name="FEMS Microbiol. Lett.">
        <title>Draft genome sequences of three Holospora species (Holospora obtusa, Holospora undulata, and Holospora elegans), endonuclear symbiotic bacteria of the ciliate Paramecium caudatum.</title>
        <authorList>
            <person name="Dohra H."/>
            <person name="Tanaka K."/>
            <person name="Suzuki T."/>
            <person name="Fujishima M."/>
            <person name="Suzuki H."/>
        </authorList>
    </citation>
    <scope>NUCLEOTIDE SEQUENCE [LARGE SCALE GENOMIC DNA]</scope>
    <source>
        <strain evidence="2 3">E1</strain>
    </source>
</reference>
<dbReference type="SUPFAM" id="SSF89392">
    <property type="entry name" value="Prokaryotic lipoproteins and lipoprotein localization factors"/>
    <property type="match status" value="1"/>
</dbReference>
<gene>
    <name evidence="2" type="ORF">HE1_00503</name>
</gene>
<dbReference type="InterPro" id="IPR004564">
    <property type="entry name" value="OM_lipoprot_carrier_LolA-like"/>
</dbReference>
<dbReference type="InterPro" id="IPR029046">
    <property type="entry name" value="LolA/LolB/LppX"/>
</dbReference>
<name>A0A023DXM1_9PROT</name>
<evidence type="ECO:0000256" key="1">
    <source>
        <dbReference type="ARBA" id="ARBA00022729"/>
    </source>
</evidence>
<evidence type="ECO:0000313" key="3">
    <source>
        <dbReference type="Proteomes" id="UP000024842"/>
    </source>
</evidence>
<dbReference type="STRING" id="1427503.HE1_00503"/>
<dbReference type="CDD" id="cd16325">
    <property type="entry name" value="LolA"/>
    <property type="match status" value="1"/>
</dbReference>
<dbReference type="AlphaFoldDB" id="A0A023DXM1"/>
<proteinExistence type="predicted"/>
<protein>
    <submittedName>
        <fullName evidence="2">Outer membrane lipoprotein-sorting protein</fullName>
    </submittedName>
</protein>
<dbReference type="Gene3D" id="2.50.20.10">
    <property type="entry name" value="Lipoprotein localisation LolA/LolB/LppX"/>
    <property type="match status" value="1"/>
</dbReference>
<keyword evidence="1" id="KW-0732">Signal</keyword>
<keyword evidence="3" id="KW-1185">Reference proteome</keyword>
<keyword evidence="2" id="KW-0449">Lipoprotein</keyword>